<keyword evidence="2" id="KW-1185">Reference proteome</keyword>
<sequence length="375" mass="42624">MSSGAEPAGIDVDSEYDNYVEDDDNDADRMSFYASTGGGSIASKVTSYRYENGRRYHSYRDGTYYAPNDEKYSNYETIVHHLWLLTLNDQLFLAPIQEPQRILDIGTGTGLWAIDMADYFPNAEITATDLSPIHPPNLPPNLTFEIDDANSSFTYPPSHFDFIHIRGLTGCIKSWPALYSQCLHALQPGGWIEHLEFSVETSASRTSSTYSDQILTAFSQSVLHVGATKTHMSFDVINTMHPTLSHPSSGFVDVHTQTFIWPIGPWPKNAHLKDLGRWGERNWCDGIDGWVMALYTRLLGWTYEEVKAFVRDFQEVIKDRRGRLWQEVRVVYARKPFEGEVVDKGVGGEEVEKEKERDVKAGDIEEEELDMDDTR</sequence>
<organism evidence="1 2">
    <name type="scientific">Macroventuria anomochaeta</name>
    <dbReference type="NCBI Taxonomy" id="301207"/>
    <lineage>
        <taxon>Eukaryota</taxon>
        <taxon>Fungi</taxon>
        <taxon>Dikarya</taxon>
        <taxon>Ascomycota</taxon>
        <taxon>Pezizomycotina</taxon>
        <taxon>Dothideomycetes</taxon>
        <taxon>Pleosporomycetidae</taxon>
        <taxon>Pleosporales</taxon>
        <taxon>Pleosporineae</taxon>
        <taxon>Didymellaceae</taxon>
        <taxon>Macroventuria</taxon>
    </lineage>
</organism>
<dbReference type="EMBL" id="MU006745">
    <property type="protein sequence ID" value="KAF2622373.1"/>
    <property type="molecule type" value="Genomic_DNA"/>
</dbReference>
<dbReference type="Proteomes" id="UP000799754">
    <property type="component" value="Unassembled WGS sequence"/>
</dbReference>
<accession>A0ACB6RMN9</accession>
<keyword evidence="1" id="KW-0808">Transferase</keyword>
<keyword evidence="1" id="KW-0489">Methyltransferase</keyword>
<gene>
    <name evidence="1" type="ORF">BU25DRAFT_415317</name>
</gene>
<name>A0ACB6RMN9_9PLEO</name>
<comment type="caution">
    <text evidence="1">The sequence shown here is derived from an EMBL/GenBank/DDBJ whole genome shotgun (WGS) entry which is preliminary data.</text>
</comment>
<protein>
    <submittedName>
        <fullName evidence="1">S-adenosyl-L-methionine-dependent methyltransferase</fullName>
    </submittedName>
</protein>
<reference evidence="1" key="1">
    <citation type="journal article" date="2020" name="Stud. Mycol.">
        <title>101 Dothideomycetes genomes: a test case for predicting lifestyles and emergence of pathogens.</title>
        <authorList>
            <person name="Haridas S."/>
            <person name="Albert R."/>
            <person name="Binder M."/>
            <person name="Bloem J."/>
            <person name="Labutti K."/>
            <person name="Salamov A."/>
            <person name="Andreopoulos B."/>
            <person name="Baker S."/>
            <person name="Barry K."/>
            <person name="Bills G."/>
            <person name="Bluhm B."/>
            <person name="Cannon C."/>
            <person name="Castanera R."/>
            <person name="Culley D."/>
            <person name="Daum C."/>
            <person name="Ezra D."/>
            <person name="Gonzalez J."/>
            <person name="Henrissat B."/>
            <person name="Kuo A."/>
            <person name="Liang C."/>
            <person name="Lipzen A."/>
            <person name="Lutzoni F."/>
            <person name="Magnuson J."/>
            <person name="Mondo S."/>
            <person name="Nolan M."/>
            <person name="Ohm R."/>
            <person name="Pangilinan J."/>
            <person name="Park H.-J."/>
            <person name="Ramirez L."/>
            <person name="Alfaro M."/>
            <person name="Sun H."/>
            <person name="Tritt A."/>
            <person name="Yoshinaga Y."/>
            <person name="Zwiers L.-H."/>
            <person name="Turgeon B."/>
            <person name="Goodwin S."/>
            <person name="Spatafora J."/>
            <person name="Crous P."/>
            <person name="Grigoriev I."/>
        </authorList>
    </citation>
    <scope>NUCLEOTIDE SEQUENCE</scope>
    <source>
        <strain evidence="1">CBS 525.71</strain>
    </source>
</reference>
<proteinExistence type="predicted"/>
<evidence type="ECO:0000313" key="2">
    <source>
        <dbReference type="Proteomes" id="UP000799754"/>
    </source>
</evidence>
<evidence type="ECO:0000313" key="1">
    <source>
        <dbReference type="EMBL" id="KAF2622373.1"/>
    </source>
</evidence>